<sequence>MARDEAYQRETRDQIFGGTTWDSGPRVESEQFLQWVADGKIFGVEHNGSQFYAMYQFDEDGLPLPIIKEILQLLRDEDSWAIAAWFHFPNSWVTQNSMPAVPNAILGRRDDILRAARWRTGSYVA</sequence>
<dbReference type="EMBL" id="JACHBX010000001">
    <property type="protein sequence ID" value="MBB6132649.1"/>
    <property type="molecule type" value="Genomic_DNA"/>
</dbReference>
<evidence type="ECO:0000313" key="2">
    <source>
        <dbReference type="Proteomes" id="UP000540787"/>
    </source>
</evidence>
<dbReference type="AlphaFoldDB" id="A0A7W9WW06"/>
<comment type="caution">
    <text evidence="1">The sequence shown here is derived from an EMBL/GenBank/DDBJ whole genome shotgun (WGS) entry which is preliminary data.</text>
</comment>
<organism evidence="1 2">
    <name type="scientific">Massilia aurea</name>
    <dbReference type="NCBI Taxonomy" id="373040"/>
    <lineage>
        <taxon>Bacteria</taxon>
        <taxon>Pseudomonadati</taxon>
        <taxon>Pseudomonadota</taxon>
        <taxon>Betaproteobacteria</taxon>
        <taxon>Burkholderiales</taxon>
        <taxon>Oxalobacteraceae</taxon>
        <taxon>Telluria group</taxon>
        <taxon>Massilia</taxon>
    </lineage>
</organism>
<dbReference type="RefSeq" id="WP_183551164.1">
    <property type="nucleotide sequence ID" value="NZ_JACHBX010000001.1"/>
</dbReference>
<gene>
    <name evidence="1" type="ORF">HD842_000760</name>
</gene>
<accession>A0A7W9WW06</accession>
<reference evidence="1 2" key="1">
    <citation type="submission" date="2020-08" db="EMBL/GenBank/DDBJ databases">
        <title>The Agave Microbiome: Exploring the role of microbial communities in plant adaptations to desert environments.</title>
        <authorList>
            <person name="Partida-Martinez L.P."/>
        </authorList>
    </citation>
    <scope>NUCLEOTIDE SEQUENCE [LARGE SCALE GENOMIC DNA]</scope>
    <source>
        <strain evidence="1 2">AT3.2</strain>
    </source>
</reference>
<name>A0A7W9WW06_9BURK</name>
<protein>
    <recommendedName>
        <fullName evidence="3">Antitoxin Xre/MbcA/ParS-like toxin-binding domain-containing protein</fullName>
    </recommendedName>
</protein>
<evidence type="ECO:0008006" key="3">
    <source>
        <dbReference type="Google" id="ProtNLM"/>
    </source>
</evidence>
<dbReference type="Proteomes" id="UP000540787">
    <property type="component" value="Unassembled WGS sequence"/>
</dbReference>
<proteinExistence type="predicted"/>
<keyword evidence="2" id="KW-1185">Reference proteome</keyword>
<evidence type="ECO:0000313" key="1">
    <source>
        <dbReference type="EMBL" id="MBB6132649.1"/>
    </source>
</evidence>